<reference evidence="6 7" key="1">
    <citation type="submission" date="2018-10" db="EMBL/GenBank/DDBJ databases">
        <title>Sequencing the genomes of 1000 actinobacteria strains.</title>
        <authorList>
            <person name="Klenk H.-P."/>
        </authorList>
    </citation>
    <scope>NUCLEOTIDE SEQUENCE [LARGE SCALE GENOMIC DNA]</scope>
    <source>
        <strain evidence="6 7">DSM 43800</strain>
    </source>
</reference>
<dbReference type="Pfam" id="PF21274">
    <property type="entry name" value="Rng_hyd_C"/>
    <property type="match status" value="1"/>
</dbReference>
<dbReference type="Gene3D" id="3.50.50.60">
    <property type="entry name" value="FAD/NAD(P)-binding domain"/>
    <property type="match status" value="1"/>
</dbReference>
<dbReference type="OrthoDB" id="8670884at2"/>
<dbReference type="Gene3D" id="3.40.30.120">
    <property type="match status" value="1"/>
</dbReference>
<dbReference type="PANTHER" id="PTHR43004">
    <property type="entry name" value="TRK SYSTEM POTASSIUM UPTAKE PROTEIN"/>
    <property type="match status" value="1"/>
</dbReference>
<accession>A0A495W1J5</accession>
<dbReference type="Pfam" id="PF01494">
    <property type="entry name" value="FAD_binding_3"/>
    <property type="match status" value="1"/>
</dbReference>
<evidence type="ECO:0000256" key="2">
    <source>
        <dbReference type="ARBA" id="ARBA00007801"/>
    </source>
</evidence>
<feature type="domain" description="FAD-binding" evidence="5">
    <location>
        <begin position="5"/>
        <end position="351"/>
    </location>
</feature>
<keyword evidence="3" id="KW-0285">Flavoprotein</keyword>
<dbReference type="NCBIfam" id="NF004832">
    <property type="entry name" value="PRK06184.1"/>
    <property type="match status" value="1"/>
</dbReference>
<evidence type="ECO:0000259" key="5">
    <source>
        <dbReference type="Pfam" id="PF01494"/>
    </source>
</evidence>
<evidence type="ECO:0000256" key="1">
    <source>
        <dbReference type="ARBA" id="ARBA00001974"/>
    </source>
</evidence>
<dbReference type="SUPFAM" id="SSF51905">
    <property type="entry name" value="FAD/NAD(P)-binding domain"/>
    <property type="match status" value="1"/>
</dbReference>
<evidence type="ECO:0000256" key="4">
    <source>
        <dbReference type="ARBA" id="ARBA00022827"/>
    </source>
</evidence>
<dbReference type="InterPro" id="IPR050641">
    <property type="entry name" value="RIFMO-like"/>
</dbReference>
<dbReference type="EMBL" id="RBXO01000001">
    <property type="protein sequence ID" value="RKT54603.1"/>
    <property type="molecule type" value="Genomic_DNA"/>
</dbReference>
<evidence type="ECO:0000313" key="7">
    <source>
        <dbReference type="Proteomes" id="UP000282084"/>
    </source>
</evidence>
<dbReference type="InterPro" id="IPR002938">
    <property type="entry name" value="FAD-bd"/>
</dbReference>
<dbReference type="Gene3D" id="3.30.70.2450">
    <property type="match status" value="1"/>
</dbReference>
<dbReference type="PRINTS" id="PR00420">
    <property type="entry name" value="RNGMNOXGNASE"/>
</dbReference>
<evidence type="ECO:0000256" key="3">
    <source>
        <dbReference type="ARBA" id="ARBA00022630"/>
    </source>
</evidence>
<dbReference type="InterPro" id="IPR036188">
    <property type="entry name" value="FAD/NAD-bd_sf"/>
</dbReference>
<proteinExistence type="inferred from homology"/>
<comment type="similarity">
    <text evidence="2">Belongs to the PheA/TfdB FAD monooxygenase family.</text>
</comment>
<evidence type="ECO:0000313" key="6">
    <source>
        <dbReference type="EMBL" id="RKT54603.1"/>
    </source>
</evidence>
<organism evidence="6 7">
    <name type="scientific">Saccharothrix australiensis</name>
    <dbReference type="NCBI Taxonomy" id="2072"/>
    <lineage>
        <taxon>Bacteria</taxon>
        <taxon>Bacillati</taxon>
        <taxon>Actinomycetota</taxon>
        <taxon>Actinomycetes</taxon>
        <taxon>Pseudonocardiales</taxon>
        <taxon>Pseudonocardiaceae</taxon>
        <taxon>Saccharothrix</taxon>
    </lineage>
</organism>
<protein>
    <submittedName>
        <fullName evidence="6">2-polyprenyl-6-methoxyphenol hydroxylase-like FAD-dependent oxidoreductase</fullName>
    </submittedName>
</protein>
<comment type="caution">
    <text evidence="6">The sequence shown here is derived from an EMBL/GenBank/DDBJ whole genome shotgun (WGS) entry which is preliminary data.</text>
</comment>
<dbReference type="Proteomes" id="UP000282084">
    <property type="component" value="Unassembled WGS sequence"/>
</dbReference>
<dbReference type="GO" id="GO:0016709">
    <property type="term" value="F:oxidoreductase activity, acting on paired donors, with incorporation or reduction of molecular oxygen, NAD(P)H as one donor, and incorporation of one atom of oxygen"/>
    <property type="evidence" value="ECO:0007669"/>
    <property type="project" value="UniProtKB-ARBA"/>
</dbReference>
<sequence length="501" mass="53944">MPDHVPVLIAGAGPSGLTLAVELARRGVDCRVVDKAAEPFPGSRAKGLQPRTLEVLEDLGVLDAVLDGGAPFPAFRMYSGTKILWERGLDEVLGTELPRRSPDVPYPLPWLIPQWRTDAILRGRFEELGGRVERSTELVGFDQDDDGVVATLRHAGRDERVRADYLVGADGGRSFVRKHAGIPFAGTTHDTERTLIGDVRADGVEGNFCHMFTGGDLAKRFSLWNLPGSDHFQFVAAVDPGDEPEPGLAAVRRMLDERSGRTDIRLHDLRWISLYRINVRLAERFRVGRVLLAGDAAHVHSSAGGQGLNTSVQDAYNLGWKLAAVLGGAPDALLDSYHEERFPVAAEVLDVSTALHRGGFRATTAPAGSAPSIHQLDITYRGGPLAVDDRVERGRLHAGDRAPDAPLRTPLGGRTRLFEVFRGPRWTSLTFGAAPVADLGPGVHACSVAARGGDLLDTDGHAARAYDVPGGTHVLVRPDGHVGLITPDAERVRGYLRGLGL</sequence>
<dbReference type="GO" id="GO:0071949">
    <property type="term" value="F:FAD binding"/>
    <property type="evidence" value="ECO:0007669"/>
    <property type="project" value="InterPro"/>
</dbReference>
<keyword evidence="4" id="KW-0274">FAD</keyword>
<dbReference type="InterPro" id="IPR036249">
    <property type="entry name" value="Thioredoxin-like_sf"/>
</dbReference>
<dbReference type="RefSeq" id="WP_121006353.1">
    <property type="nucleotide sequence ID" value="NZ_RBXO01000001.1"/>
</dbReference>
<dbReference type="SUPFAM" id="SSF52833">
    <property type="entry name" value="Thioredoxin-like"/>
    <property type="match status" value="1"/>
</dbReference>
<comment type="cofactor">
    <cofactor evidence="1">
        <name>FAD</name>
        <dbReference type="ChEBI" id="CHEBI:57692"/>
    </cofactor>
</comment>
<dbReference type="PANTHER" id="PTHR43004:SF19">
    <property type="entry name" value="BINDING MONOOXYGENASE, PUTATIVE (JCVI)-RELATED"/>
    <property type="match status" value="1"/>
</dbReference>
<dbReference type="AlphaFoldDB" id="A0A495W1J5"/>
<name>A0A495W1J5_9PSEU</name>
<keyword evidence="7" id="KW-1185">Reference proteome</keyword>
<gene>
    <name evidence="6" type="ORF">C8E97_3249</name>
</gene>